<reference evidence="2" key="1">
    <citation type="submission" date="2020-08" db="EMBL/GenBank/DDBJ databases">
        <title>Multicomponent nature underlies the extraordinary mechanical properties of spider dragline silk.</title>
        <authorList>
            <person name="Kono N."/>
            <person name="Nakamura H."/>
            <person name="Mori M."/>
            <person name="Yoshida Y."/>
            <person name="Ohtoshi R."/>
            <person name="Malay A.D."/>
            <person name="Moran D.A.P."/>
            <person name="Tomita M."/>
            <person name="Numata K."/>
            <person name="Arakawa K."/>
        </authorList>
    </citation>
    <scope>NUCLEOTIDE SEQUENCE</scope>
</reference>
<protein>
    <submittedName>
        <fullName evidence="2">Uncharacterized protein</fullName>
    </submittedName>
</protein>
<name>A0A8X6WAT0_TRICX</name>
<gene>
    <name evidence="2" type="ORF">TNCV_4360591</name>
</gene>
<organism evidence="2 3">
    <name type="scientific">Trichonephila clavipes</name>
    <name type="common">Golden silk orbweaver</name>
    <name type="synonym">Nephila clavipes</name>
    <dbReference type="NCBI Taxonomy" id="2585209"/>
    <lineage>
        <taxon>Eukaryota</taxon>
        <taxon>Metazoa</taxon>
        <taxon>Ecdysozoa</taxon>
        <taxon>Arthropoda</taxon>
        <taxon>Chelicerata</taxon>
        <taxon>Arachnida</taxon>
        <taxon>Araneae</taxon>
        <taxon>Araneomorphae</taxon>
        <taxon>Entelegynae</taxon>
        <taxon>Araneoidea</taxon>
        <taxon>Nephilidae</taxon>
        <taxon>Trichonephila</taxon>
    </lineage>
</organism>
<sequence length="69" mass="8021">MGGEQKRFKGIARTEEGKADWDCIVFSDELCFQLCRDDHGKDIQPNPAVTPHRPSTRSYGQKRHFFRQP</sequence>
<accession>A0A8X6WAT0</accession>
<evidence type="ECO:0000256" key="1">
    <source>
        <dbReference type="SAM" id="MobiDB-lite"/>
    </source>
</evidence>
<keyword evidence="3" id="KW-1185">Reference proteome</keyword>
<comment type="caution">
    <text evidence="2">The sequence shown here is derived from an EMBL/GenBank/DDBJ whole genome shotgun (WGS) entry which is preliminary data.</text>
</comment>
<dbReference type="EMBL" id="BMAU01021396">
    <property type="protein sequence ID" value="GFY31152.1"/>
    <property type="molecule type" value="Genomic_DNA"/>
</dbReference>
<dbReference type="Proteomes" id="UP000887159">
    <property type="component" value="Unassembled WGS sequence"/>
</dbReference>
<evidence type="ECO:0000313" key="2">
    <source>
        <dbReference type="EMBL" id="GFY31152.1"/>
    </source>
</evidence>
<proteinExistence type="predicted"/>
<feature type="region of interest" description="Disordered" evidence="1">
    <location>
        <begin position="41"/>
        <end position="69"/>
    </location>
</feature>
<dbReference type="AlphaFoldDB" id="A0A8X6WAT0"/>
<evidence type="ECO:0000313" key="3">
    <source>
        <dbReference type="Proteomes" id="UP000887159"/>
    </source>
</evidence>
<feature type="compositionally biased region" description="Basic residues" evidence="1">
    <location>
        <begin position="60"/>
        <end position="69"/>
    </location>
</feature>